<evidence type="ECO:0000313" key="3">
    <source>
        <dbReference type="EMBL" id="MDF3832616.1"/>
    </source>
</evidence>
<dbReference type="RefSeq" id="WP_017225046.1">
    <property type="nucleotide sequence ID" value="NZ_JARJLM010000116.1"/>
</dbReference>
<comment type="caution">
    <text evidence="3">The sequence shown here is derived from an EMBL/GenBank/DDBJ whole genome shotgun (WGS) entry which is preliminary data.</text>
</comment>
<dbReference type="Proteomes" id="UP001216674">
    <property type="component" value="Unassembled WGS sequence"/>
</dbReference>
<keyword evidence="4" id="KW-1185">Reference proteome</keyword>
<accession>A0ABT6ALF2</accession>
<evidence type="ECO:0000313" key="4">
    <source>
        <dbReference type="Proteomes" id="UP001216674"/>
    </source>
</evidence>
<dbReference type="EMBL" id="JARJLM010000116">
    <property type="protein sequence ID" value="MDF3832616.1"/>
    <property type="molecule type" value="Genomic_DNA"/>
</dbReference>
<evidence type="ECO:0000256" key="2">
    <source>
        <dbReference type="SAM" id="SignalP"/>
    </source>
</evidence>
<organism evidence="3 4">
    <name type="scientific">Cupriavidus basilensis</name>
    <dbReference type="NCBI Taxonomy" id="68895"/>
    <lineage>
        <taxon>Bacteria</taxon>
        <taxon>Pseudomonadati</taxon>
        <taxon>Pseudomonadota</taxon>
        <taxon>Betaproteobacteria</taxon>
        <taxon>Burkholderiales</taxon>
        <taxon>Burkholderiaceae</taxon>
        <taxon>Cupriavidus</taxon>
    </lineage>
</organism>
<feature type="region of interest" description="Disordered" evidence="1">
    <location>
        <begin position="61"/>
        <end position="83"/>
    </location>
</feature>
<name>A0ABT6ALF2_9BURK</name>
<feature type="signal peptide" evidence="2">
    <location>
        <begin position="1"/>
        <end position="25"/>
    </location>
</feature>
<proteinExistence type="predicted"/>
<protein>
    <submittedName>
        <fullName evidence="3">Uncharacterized protein</fullName>
    </submittedName>
</protein>
<keyword evidence="2" id="KW-0732">Signal</keyword>
<reference evidence="3 4" key="1">
    <citation type="submission" date="2023-03" db="EMBL/GenBank/DDBJ databases">
        <title>Draft assemblies of triclosan tolerant bacteria isolated from returned activated sludge.</title>
        <authorList>
            <person name="Van Hamelsveld S."/>
        </authorList>
    </citation>
    <scope>NUCLEOTIDE SEQUENCE [LARGE SCALE GENOMIC DNA]</scope>
    <source>
        <strain evidence="3 4">GW210010_S58</strain>
    </source>
</reference>
<gene>
    <name evidence="3" type="ORF">P3W85_06610</name>
</gene>
<evidence type="ECO:0000256" key="1">
    <source>
        <dbReference type="SAM" id="MobiDB-lite"/>
    </source>
</evidence>
<sequence>MHPTIKLTGAALGAALPCLTTAASAADAQPGATPQAASAFSAETTLNAVTVVGNGLWNPNETKVLEHPDTSSRATGNGCAAKT</sequence>
<feature type="chain" id="PRO_5046822753" evidence="2">
    <location>
        <begin position="26"/>
        <end position="83"/>
    </location>
</feature>